<gene>
    <name evidence="3" type="ORF">K460DRAFT_355323</name>
</gene>
<feature type="transmembrane region" description="Helical" evidence="1">
    <location>
        <begin position="214"/>
        <end position="236"/>
    </location>
</feature>
<organism evidence="3 4">
    <name type="scientific">Cucurbitaria berberidis CBS 394.84</name>
    <dbReference type="NCBI Taxonomy" id="1168544"/>
    <lineage>
        <taxon>Eukaryota</taxon>
        <taxon>Fungi</taxon>
        <taxon>Dikarya</taxon>
        <taxon>Ascomycota</taxon>
        <taxon>Pezizomycotina</taxon>
        <taxon>Dothideomycetes</taxon>
        <taxon>Pleosporomycetidae</taxon>
        <taxon>Pleosporales</taxon>
        <taxon>Pleosporineae</taxon>
        <taxon>Cucurbitariaceae</taxon>
        <taxon>Cucurbitaria</taxon>
    </lineage>
</organism>
<accession>A0A9P4L8S9</accession>
<comment type="caution">
    <text evidence="3">The sequence shown here is derived from an EMBL/GenBank/DDBJ whole genome shotgun (WGS) entry which is preliminary data.</text>
</comment>
<keyword evidence="4" id="KW-1185">Reference proteome</keyword>
<evidence type="ECO:0000313" key="4">
    <source>
        <dbReference type="Proteomes" id="UP000800039"/>
    </source>
</evidence>
<reference evidence="3" key="1">
    <citation type="submission" date="2020-01" db="EMBL/GenBank/DDBJ databases">
        <authorList>
            <consortium name="DOE Joint Genome Institute"/>
            <person name="Haridas S."/>
            <person name="Albert R."/>
            <person name="Binder M."/>
            <person name="Bloem J."/>
            <person name="Labutti K."/>
            <person name="Salamov A."/>
            <person name="Andreopoulos B."/>
            <person name="Baker S.E."/>
            <person name="Barry K."/>
            <person name="Bills G."/>
            <person name="Bluhm B.H."/>
            <person name="Cannon C."/>
            <person name="Castanera R."/>
            <person name="Culley D.E."/>
            <person name="Daum C."/>
            <person name="Ezra D."/>
            <person name="Gonzalez J.B."/>
            <person name="Henrissat B."/>
            <person name="Kuo A."/>
            <person name="Liang C."/>
            <person name="Lipzen A."/>
            <person name="Lutzoni F."/>
            <person name="Magnuson J."/>
            <person name="Mondo S."/>
            <person name="Nolan M."/>
            <person name="Ohm R."/>
            <person name="Pangilinan J."/>
            <person name="Park H.-J."/>
            <person name="Ramirez L."/>
            <person name="Alfaro M."/>
            <person name="Sun H."/>
            <person name="Tritt A."/>
            <person name="Yoshinaga Y."/>
            <person name="Zwiers L.-H."/>
            <person name="Turgeon B.G."/>
            <person name="Goodwin S.B."/>
            <person name="Spatafora J.W."/>
            <person name="Crous P.W."/>
            <person name="Grigoriev I.V."/>
        </authorList>
    </citation>
    <scope>NUCLEOTIDE SEQUENCE</scope>
    <source>
        <strain evidence="3">CBS 394.84</strain>
    </source>
</reference>
<proteinExistence type="predicted"/>
<evidence type="ECO:0000256" key="2">
    <source>
        <dbReference type="SAM" id="SignalP"/>
    </source>
</evidence>
<feature type="chain" id="PRO_5040221139" description="Mid2 domain-containing protein" evidence="2">
    <location>
        <begin position="21"/>
        <end position="318"/>
    </location>
</feature>
<dbReference type="OrthoDB" id="5347452at2759"/>
<sequence length="318" mass="33723">MTVVHFLCAVLAPALARAAAFPWALPEPTVFVPAVDAWSPAPTEAPHLSGLDLFRRQQSETDNTCGFVSGSSASSLTCQNPTAICATNTFYGVHGCCDPASLSSCSIPTTCIAKTAMSATCTDAACSSNAAIVKCTADGLGECYQWLIEYPSTTMTQHGCASSQFTITAQRSWGPSISSSIEGRRTVTVTASAVTTPTSTLASSASSKQNIGTIVGGTIGGCVFLSIMALAVFVWYRRRKAQQESTLQPKTQYHSHVMAEHNPLGFHTNYVENDHKLWQQQHLGAVHRSSNAVPQYPGMNQCGVVEADGVQRPVEAPT</sequence>
<feature type="signal peptide" evidence="2">
    <location>
        <begin position="1"/>
        <end position="20"/>
    </location>
</feature>
<dbReference type="RefSeq" id="XP_040788072.1">
    <property type="nucleotide sequence ID" value="XM_040931872.1"/>
</dbReference>
<dbReference type="EMBL" id="ML976616">
    <property type="protein sequence ID" value="KAF1845509.1"/>
    <property type="molecule type" value="Genomic_DNA"/>
</dbReference>
<evidence type="ECO:0000256" key="1">
    <source>
        <dbReference type="SAM" id="Phobius"/>
    </source>
</evidence>
<dbReference type="Proteomes" id="UP000800039">
    <property type="component" value="Unassembled WGS sequence"/>
</dbReference>
<dbReference type="GeneID" id="63849124"/>
<evidence type="ECO:0008006" key="5">
    <source>
        <dbReference type="Google" id="ProtNLM"/>
    </source>
</evidence>
<evidence type="ECO:0000313" key="3">
    <source>
        <dbReference type="EMBL" id="KAF1845509.1"/>
    </source>
</evidence>
<keyword evidence="1" id="KW-0472">Membrane</keyword>
<keyword evidence="1" id="KW-1133">Transmembrane helix</keyword>
<name>A0A9P4L8S9_9PLEO</name>
<protein>
    <recommendedName>
        <fullName evidence="5">Mid2 domain-containing protein</fullName>
    </recommendedName>
</protein>
<dbReference type="AlphaFoldDB" id="A0A9P4L8S9"/>
<keyword evidence="2" id="KW-0732">Signal</keyword>
<keyword evidence="1" id="KW-0812">Transmembrane</keyword>